<reference evidence="2" key="1">
    <citation type="submission" date="2022-10" db="EMBL/GenBank/DDBJ databases">
        <title>Whole genome sequencing of three plant growth promoting bacteria isolated from Vachellia tortilis subsp. raddiana in Morocco.</title>
        <authorList>
            <person name="Hnini M."/>
            <person name="Zouagui R."/>
            <person name="Zouagui H."/>
            <person name="Chemao Elfihri M.-W."/>
            <person name="Ibrahimi A."/>
            <person name="Sbabou L."/>
            <person name="Aurag J."/>
        </authorList>
    </citation>
    <scope>NUCLEOTIDE SEQUENCE</scope>
    <source>
        <strain evidence="2">LMR678</strain>
    </source>
</reference>
<protein>
    <submittedName>
        <fullName evidence="2">Uncharacterized protein</fullName>
    </submittedName>
</protein>
<evidence type="ECO:0000256" key="1">
    <source>
        <dbReference type="SAM" id="Phobius"/>
    </source>
</evidence>
<evidence type="ECO:0000313" key="3">
    <source>
        <dbReference type="Proteomes" id="UP001079430"/>
    </source>
</evidence>
<feature type="transmembrane region" description="Helical" evidence="1">
    <location>
        <begin position="6"/>
        <end position="28"/>
    </location>
</feature>
<dbReference type="RefSeq" id="WP_269274911.1">
    <property type="nucleotide sequence ID" value="NZ_JAPVOI010000002.1"/>
</dbReference>
<dbReference type="Proteomes" id="UP001079430">
    <property type="component" value="Unassembled WGS sequence"/>
</dbReference>
<dbReference type="EMBL" id="JAPVOI010000002">
    <property type="protein sequence ID" value="MCZ4088833.1"/>
    <property type="molecule type" value="Genomic_DNA"/>
</dbReference>
<accession>A0ABT4KA38</accession>
<sequence>MELVSASSAGTGLVVTIIANLLLSWFCLSEASQSGLFAASTQVGLLVSTPSASTRRRRQGAKVTPPNWIGIVSLLAPTFTQSL</sequence>
<proteinExistence type="predicted"/>
<keyword evidence="3" id="KW-1185">Reference proteome</keyword>
<evidence type="ECO:0000313" key="2">
    <source>
        <dbReference type="EMBL" id="MCZ4088833.1"/>
    </source>
</evidence>
<keyword evidence="1" id="KW-0472">Membrane</keyword>
<keyword evidence="1" id="KW-0812">Transmembrane</keyword>
<comment type="caution">
    <text evidence="2">The sequence shown here is derived from an EMBL/GenBank/DDBJ whole genome shotgun (WGS) entry which is preliminary data.</text>
</comment>
<organism evidence="2 3">
    <name type="scientific">Sinorhizobium psoraleae</name>
    <dbReference type="NCBI Taxonomy" id="520838"/>
    <lineage>
        <taxon>Bacteria</taxon>
        <taxon>Pseudomonadati</taxon>
        <taxon>Pseudomonadota</taxon>
        <taxon>Alphaproteobacteria</taxon>
        <taxon>Hyphomicrobiales</taxon>
        <taxon>Rhizobiaceae</taxon>
        <taxon>Sinorhizobium/Ensifer group</taxon>
        <taxon>Sinorhizobium</taxon>
    </lineage>
</organism>
<gene>
    <name evidence="2" type="ORF">O3W52_01720</name>
</gene>
<keyword evidence="1" id="KW-1133">Transmembrane helix</keyword>
<name>A0ABT4KA38_9HYPH</name>